<evidence type="ECO:0000313" key="3">
    <source>
        <dbReference type="Proteomes" id="UP001629392"/>
    </source>
</evidence>
<protein>
    <submittedName>
        <fullName evidence="2">Uncharacterized protein</fullName>
    </submittedName>
</protein>
<dbReference type="EMBL" id="JAQQCL010000009">
    <property type="protein sequence ID" value="MFM0717487.1"/>
    <property type="molecule type" value="Genomic_DNA"/>
</dbReference>
<organism evidence="2 3">
    <name type="scientific">Paraburkholderia strydomiana</name>
    <dbReference type="NCBI Taxonomy" id="1245417"/>
    <lineage>
        <taxon>Bacteria</taxon>
        <taxon>Pseudomonadati</taxon>
        <taxon>Pseudomonadota</taxon>
        <taxon>Betaproteobacteria</taxon>
        <taxon>Burkholderiales</taxon>
        <taxon>Burkholderiaceae</taxon>
        <taxon>Paraburkholderia</taxon>
    </lineage>
</organism>
<dbReference type="Proteomes" id="UP001629392">
    <property type="component" value="Unassembled WGS sequence"/>
</dbReference>
<accession>A0ABW9EDQ4</accession>
<dbReference type="RefSeq" id="WP_408153356.1">
    <property type="nucleotide sequence ID" value="NZ_JAQQCL010000009.1"/>
</dbReference>
<name>A0ABW9EDQ4_9BURK</name>
<sequence>MGWYSEINAGLKNPEFMKYRKTAFAMVLTSLLAAACIHLVGAKRTVDPDAPAFGNLNGITMAIPAKYQFFPVVYEGDDISNAEWLEKNRNRVPTTDMKISSFGVLLHMPDYAPRSGENLDSWFHQKNRYGFNQDWILIGIRSNNHEAKIGEKDWFMNYIDRVKESNSSYPSATWHYEIVDQNIYGLRHEELVGSTPNEASFIAQSGHKDLYTDTSEWTTKIEYHRMIVSPYISTQCTQTFVVPDLDSFIEITYNPQHLKDWMKMQTKVGFIIRSFETADSQAG</sequence>
<reference evidence="2 3" key="1">
    <citation type="journal article" date="2024" name="Chem. Sci.">
        <title>Discovery of megapolipeptins by genome mining of a Burkholderiales bacteria collection.</title>
        <authorList>
            <person name="Paulo B.S."/>
            <person name="Recchia M.J.J."/>
            <person name="Lee S."/>
            <person name="Fergusson C.H."/>
            <person name="Romanowski S.B."/>
            <person name="Hernandez A."/>
            <person name="Krull N."/>
            <person name="Liu D.Y."/>
            <person name="Cavanagh H."/>
            <person name="Bos A."/>
            <person name="Gray C.A."/>
            <person name="Murphy B.T."/>
            <person name="Linington R.G."/>
            <person name="Eustaquio A.S."/>
        </authorList>
    </citation>
    <scope>NUCLEOTIDE SEQUENCE [LARGE SCALE GENOMIC DNA]</scope>
    <source>
        <strain evidence="2 3">RL17-350-BIC-E</strain>
    </source>
</reference>
<dbReference type="InterPro" id="IPR049732">
    <property type="entry name" value="Smlt3025-like"/>
</dbReference>
<gene>
    <name evidence="1" type="ORF">PQQ73_14195</name>
    <name evidence="2" type="ORF">PQQ73_14215</name>
</gene>
<evidence type="ECO:0000313" key="2">
    <source>
        <dbReference type="EMBL" id="MFM0717487.1"/>
    </source>
</evidence>
<dbReference type="EMBL" id="JAQQCL010000009">
    <property type="protein sequence ID" value="MFM0717483.1"/>
    <property type="molecule type" value="Genomic_DNA"/>
</dbReference>
<proteinExistence type="predicted"/>
<evidence type="ECO:0000313" key="1">
    <source>
        <dbReference type="EMBL" id="MFM0717483.1"/>
    </source>
</evidence>
<comment type="caution">
    <text evidence="2">The sequence shown here is derived from an EMBL/GenBank/DDBJ whole genome shotgun (WGS) entry which is preliminary data.</text>
</comment>
<keyword evidence="3" id="KW-1185">Reference proteome</keyword>
<dbReference type="CDD" id="cd20897">
    <property type="entry name" value="Smlt3025-like"/>
    <property type="match status" value="1"/>
</dbReference>